<reference evidence="7 8" key="1">
    <citation type="submission" date="2020-04" db="EMBL/GenBank/DDBJ databases">
        <authorList>
            <person name="Yoon J."/>
        </authorList>
    </citation>
    <scope>NUCLEOTIDE SEQUENCE [LARGE SCALE GENOMIC DNA]</scope>
    <source>
        <strain evidence="7 8">DJ-13</strain>
    </source>
</reference>
<evidence type="ECO:0000313" key="8">
    <source>
        <dbReference type="Proteomes" id="UP000718451"/>
    </source>
</evidence>
<comment type="subcellular location">
    <subcellularLocation>
        <location evidence="1">Cell inner membrane</location>
    </subcellularLocation>
</comment>
<dbReference type="InterPro" id="IPR004960">
    <property type="entry name" value="LipA_acyltrans"/>
</dbReference>
<dbReference type="GO" id="GO:0016746">
    <property type="term" value="F:acyltransferase activity"/>
    <property type="evidence" value="ECO:0007669"/>
    <property type="project" value="UniProtKB-KW"/>
</dbReference>
<organism evidence="7 8">
    <name type="scientific">Croceivirga thetidis</name>
    <dbReference type="NCBI Taxonomy" id="2721623"/>
    <lineage>
        <taxon>Bacteria</taxon>
        <taxon>Pseudomonadati</taxon>
        <taxon>Bacteroidota</taxon>
        <taxon>Flavobacteriia</taxon>
        <taxon>Flavobacteriales</taxon>
        <taxon>Flavobacteriaceae</taxon>
        <taxon>Croceivirga</taxon>
    </lineage>
</organism>
<evidence type="ECO:0000256" key="6">
    <source>
        <dbReference type="ARBA" id="ARBA00023315"/>
    </source>
</evidence>
<evidence type="ECO:0000256" key="2">
    <source>
        <dbReference type="ARBA" id="ARBA00022475"/>
    </source>
</evidence>
<keyword evidence="8" id="KW-1185">Reference proteome</keyword>
<keyword evidence="4" id="KW-0808">Transferase</keyword>
<dbReference type="Pfam" id="PF03279">
    <property type="entry name" value="Lip_A_acyltrans"/>
    <property type="match status" value="1"/>
</dbReference>
<dbReference type="RefSeq" id="WP_168552609.1">
    <property type="nucleotide sequence ID" value="NZ_JAAWWL010000002.1"/>
</dbReference>
<protein>
    <submittedName>
        <fullName evidence="7">Lysophospholipid acyltransferase family protein</fullName>
    </submittedName>
</protein>
<gene>
    <name evidence="7" type="ORF">HCU67_10655</name>
</gene>
<evidence type="ECO:0000256" key="5">
    <source>
        <dbReference type="ARBA" id="ARBA00023136"/>
    </source>
</evidence>
<name>A0ABX1GR43_9FLAO</name>
<evidence type="ECO:0000313" key="7">
    <source>
        <dbReference type="EMBL" id="NKI32405.1"/>
    </source>
</evidence>
<keyword evidence="2" id="KW-1003">Cell membrane</keyword>
<proteinExistence type="predicted"/>
<sequence length="297" mass="35298">MQLLAYLIAYPLLWLVSRLPFRILYFISDVVYLLVYHMIGYRRKVVEENLKLVFPKKSKSEINTIQKKFYKHMCDMFLEMVKTMGISEKELHKRFTFTNVEVIHEFEAKNKSMMTFFPHYASWEWTIALDPLIQSKGYAIYQVVGNKYFDKLVRRIREKFGTTLISTRETPKVVRSNRKNNQLSIYGILSDQSPMVMHAKHWTEFMGIKVPVHVGAEVLCKKLNIPAVYLKVEKLKRGYYQGTFIVLAENPNEHNNFEITDAFLRQVEKSIQEAPEYYFWTHKRWKHRNKVPAAHSD</sequence>
<evidence type="ECO:0000256" key="4">
    <source>
        <dbReference type="ARBA" id="ARBA00022679"/>
    </source>
</evidence>
<dbReference type="PIRSF" id="PIRSF026649">
    <property type="entry name" value="MsbB"/>
    <property type="match status" value="1"/>
</dbReference>
<dbReference type="EMBL" id="JAAWWL010000002">
    <property type="protein sequence ID" value="NKI32405.1"/>
    <property type="molecule type" value="Genomic_DNA"/>
</dbReference>
<accession>A0ABX1GR43</accession>
<evidence type="ECO:0000256" key="1">
    <source>
        <dbReference type="ARBA" id="ARBA00004533"/>
    </source>
</evidence>
<keyword evidence="6 7" id="KW-0012">Acyltransferase</keyword>
<keyword evidence="5" id="KW-0472">Membrane</keyword>
<dbReference type="Proteomes" id="UP000718451">
    <property type="component" value="Unassembled WGS sequence"/>
</dbReference>
<evidence type="ECO:0000256" key="3">
    <source>
        <dbReference type="ARBA" id="ARBA00022519"/>
    </source>
</evidence>
<keyword evidence="3" id="KW-0997">Cell inner membrane</keyword>
<dbReference type="PANTHER" id="PTHR30606">
    <property type="entry name" value="LIPID A BIOSYNTHESIS LAUROYL ACYLTRANSFERASE"/>
    <property type="match status" value="1"/>
</dbReference>
<dbReference type="PANTHER" id="PTHR30606:SF10">
    <property type="entry name" value="PHOSPHATIDYLINOSITOL MANNOSIDE ACYLTRANSFERASE"/>
    <property type="match status" value="1"/>
</dbReference>
<comment type="caution">
    <text evidence="7">The sequence shown here is derived from an EMBL/GenBank/DDBJ whole genome shotgun (WGS) entry which is preliminary data.</text>
</comment>
<dbReference type="CDD" id="cd07984">
    <property type="entry name" value="LPLAT_LABLAT-like"/>
    <property type="match status" value="1"/>
</dbReference>